<dbReference type="AlphaFoldDB" id="D8SS67"/>
<reference evidence="2 3" key="1">
    <citation type="journal article" date="2011" name="Science">
        <title>The Selaginella genome identifies genetic changes associated with the evolution of vascular plants.</title>
        <authorList>
            <person name="Banks J.A."/>
            <person name="Nishiyama T."/>
            <person name="Hasebe M."/>
            <person name="Bowman J.L."/>
            <person name="Gribskov M."/>
            <person name="dePamphilis C."/>
            <person name="Albert V.A."/>
            <person name="Aono N."/>
            <person name="Aoyama T."/>
            <person name="Ambrose B.A."/>
            <person name="Ashton N.W."/>
            <person name="Axtell M.J."/>
            <person name="Barker E."/>
            <person name="Barker M.S."/>
            <person name="Bennetzen J.L."/>
            <person name="Bonawitz N.D."/>
            <person name="Chapple C."/>
            <person name="Cheng C."/>
            <person name="Correa L.G."/>
            <person name="Dacre M."/>
            <person name="DeBarry J."/>
            <person name="Dreyer I."/>
            <person name="Elias M."/>
            <person name="Engstrom E.M."/>
            <person name="Estelle M."/>
            <person name="Feng L."/>
            <person name="Finet C."/>
            <person name="Floyd S.K."/>
            <person name="Frommer W.B."/>
            <person name="Fujita T."/>
            <person name="Gramzow L."/>
            <person name="Gutensohn M."/>
            <person name="Harholt J."/>
            <person name="Hattori M."/>
            <person name="Heyl A."/>
            <person name="Hirai T."/>
            <person name="Hiwatashi Y."/>
            <person name="Ishikawa M."/>
            <person name="Iwata M."/>
            <person name="Karol K.G."/>
            <person name="Koehler B."/>
            <person name="Kolukisaoglu U."/>
            <person name="Kubo M."/>
            <person name="Kurata T."/>
            <person name="Lalonde S."/>
            <person name="Li K."/>
            <person name="Li Y."/>
            <person name="Litt A."/>
            <person name="Lyons E."/>
            <person name="Manning G."/>
            <person name="Maruyama T."/>
            <person name="Michael T.P."/>
            <person name="Mikami K."/>
            <person name="Miyazaki S."/>
            <person name="Morinaga S."/>
            <person name="Murata T."/>
            <person name="Mueller-Roeber B."/>
            <person name="Nelson D.R."/>
            <person name="Obara M."/>
            <person name="Oguri Y."/>
            <person name="Olmstead R.G."/>
            <person name="Onodera N."/>
            <person name="Petersen B.L."/>
            <person name="Pils B."/>
            <person name="Prigge M."/>
            <person name="Rensing S.A."/>
            <person name="Riano-Pachon D.M."/>
            <person name="Roberts A.W."/>
            <person name="Sato Y."/>
            <person name="Scheller H.V."/>
            <person name="Schulz B."/>
            <person name="Schulz C."/>
            <person name="Shakirov E.V."/>
            <person name="Shibagaki N."/>
            <person name="Shinohara N."/>
            <person name="Shippen D.E."/>
            <person name="Soerensen I."/>
            <person name="Sotooka R."/>
            <person name="Sugimoto N."/>
            <person name="Sugita M."/>
            <person name="Sumikawa N."/>
            <person name="Tanurdzic M."/>
            <person name="Theissen G."/>
            <person name="Ulvskov P."/>
            <person name="Wakazuki S."/>
            <person name="Weng J.K."/>
            <person name="Willats W.W."/>
            <person name="Wipf D."/>
            <person name="Wolf P.G."/>
            <person name="Yang L."/>
            <person name="Zimmer A.D."/>
            <person name="Zhu Q."/>
            <person name="Mitros T."/>
            <person name="Hellsten U."/>
            <person name="Loque D."/>
            <person name="Otillar R."/>
            <person name="Salamov A."/>
            <person name="Schmutz J."/>
            <person name="Shapiro H."/>
            <person name="Lindquist E."/>
            <person name="Lucas S."/>
            <person name="Rokhsar D."/>
            <person name="Grigoriev I.V."/>
        </authorList>
    </citation>
    <scope>NUCLEOTIDE SEQUENCE [LARGE SCALE GENOMIC DNA]</scope>
</reference>
<dbReference type="InParanoid" id="D8SS67"/>
<protein>
    <submittedName>
        <fullName evidence="2">Uncharacterized protein</fullName>
    </submittedName>
</protein>
<feature type="region of interest" description="Disordered" evidence="1">
    <location>
        <begin position="210"/>
        <end position="256"/>
    </location>
</feature>
<name>D8SS67_SELML</name>
<sequence length="256" mass="28459">MDNASNMRLAGQMLETLGIWSVPCQCQALNLVLGLSGALDFIKDCIGKGMALFIGDFKSVAQAAAKGSDAQQVQDLFHKNKQVAVQFWQQVDKILLLMEPVIFNKTSTRGQQSSGFIQTTKTSCGRIQKLVNIYQNSRLWRKRQQSIDKSVAKQTGAEFDDETTGPRAYAEVDADDSLYESVDEHDTVDKRAIRTVFFRGDDDEVQLGTLLREPDGSRDTSSSLQRGAWPSPEMEKQKCQKRRRMIDGGAAEVAGE</sequence>
<dbReference type="Proteomes" id="UP000001514">
    <property type="component" value="Unassembled WGS sequence"/>
</dbReference>
<evidence type="ECO:0000313" key="3">
    <source>
        <dbReference type="Proteomes" id="UP000001514"/>
    </source>
</evidence>
<dbReference type="HOGENOM" id="CLU_1087408_0_0_1"/>
<evidence type="ECO:0000313" key="2">
    <source>
        <dbReference type="EMBL" id="EFJ12771.1"/>
    </source>
</evidence>
<organism evidence="3">
    <name type="scientific">Selaginella moellendorffii</name>
    <name type="common">Spikemoss</name>
    <dbReference type="NCBI Taxonomy" id="88036"/>
    <lineage>
        <taxon>Eukaryota</taxon>
        <taxon>Viridiplantae</taxon>
        <taxon>Streptophyta</taxon>
        <taxon>Embryophyta</taxon>
        <taxon>Tracheophyta</taxon>
        <taxon>Lycopodiopsida</taxon>
        <taxon>Selaginellales</taxon>
        <taxon>Selaginellaceae</taxon>
        <taxon>Selaginella</taxon>
    </lineage>
</organism>
<dbReference type="KEGG" id="smo:SELMODRAFT_425156"/>
<gene>
    <name evidence="2" type="ORF">SELMODRAFT_425156</name>
</gene>
<accession>D8SS67</accession>
<proteinExistence type="predicted"/>
<keyword evidence="3" id="KW-1185">Reference proteome</keyword>
<evidence type="ECO:0000256" key="1">
    <source>
        <dbReference type="SAM" id="MobiDB-lite"/>
    </source>
</evidence>
<dbReference type="Gramene" id="EFJ12771">
    <property type="protein sequence ID" value="EFJ12771"/>
    <property type="gene ID" value="SELMODRAFT_425156"/>
</dbReference>
<dbReference type="EMBL" id="GL377637">
    <property type="protein sequence ID" value="EFJ12771.1"/>
    <property type="molecule type" value="Genomic_DNA"/>
</dbReference>